<evidence type="ECO:0000313" key="2">
    <source>
        <dbReference type="EMBL" id="ATZ80539.1"/>
    </source>
</evidence>
<name>A0A2H4UUL8_9VIRU</name>
<keyword evidence="3" id="KW-1185">Reference proteome</keyword>
<evidence type="ECO:0000256" key="1">
    <source>
        <dbReference type="SAM" id="MobiDB-lite"/>
    </source>
</evidence>
<dbReference type="Proteomes" id="UP000240325">
    <property type="component" value="Segment"/>
</dbReference>
<feature type="compositionally biased region" description="Polar residues" evidence="1">
    <location>
        <begin position="860"/>
        <end position="873"/>
    </location>
</feature>
<feature type="region of interest" description="Disordered" evidence="1">
    <location>
        <begin position="925"/>
        <end position="945"/>
    </location>
</feature>
<proteinExistence type="predicted"/>
<evidence type="ECO:0000313" key="3">
    <source>
        <dbReference type="Proteomes" id="UP000240325"/>
    </source>
</evidence>
<organism evidence="2">
    <name type="scientific">Bodo saltans virus</name>
    <dbReference type="NCBI Taxonomy" id="2024608"/>
    <lineage>
        <taxon>Viruses</taxon>
        <taxon>Varidnaviria</taxon>
        <taxon>Bamfordvirae</taxon>
        <taxon>Nucleocytoviricota</taxon>
        <taxon>Megaviricetes</taxon>
        <taxon>Imitervirales</taxon>
        <taxon>Mimiviridae</taxon>
        <taxon>Klosneuvirinae</taxon>
        <taxon>Theiavirus</taxon>
        <taxon>Theiavirus salishense</taxon>
    </lineage>
</organism>
<reference evidence="2" key="1">
    <citation type="journal article" date="2017" name="Elife">
        <title>The kinetoplastid-infecting Bodo saltans virus (BsV), a window into the most abundant giant viruses in the sea.</title>
        <authorList>
            <person name="Deeg C.M."/>
            <person name="Chow C.-E.T."/>
            <person name="Suttle C.A."/>
        </authorList>
    </citation>
    <scope>NUCLEOTIDE SEQUENCE</scope>
    <source>
        <strain evidence="2">NG1</strain>
    </source>
</reference>
<feature type="region of interest" description="Disordered" evidence="1">
    <location>
        <begin position="860"/>
        <end position="880"/>
    </location>
</feature>
<feature type="region of interest" description="Disordered" evidence="1">
    <location>
        <begin position="57"/>
        <end position="80"/>
    </location>
</feature>
<dbReference type="EMBL" id="MF782455">
    <property type="protein sequence ID" value="ATZ80539.1"/>
    <property type="molecule type" value="Genomic_DNA"/>
</dbReference>
<feature type="compositionally biased region" description="Basic and acidic residues" evidence="1">
    <location>
        <begin position="925"/>
        <end position="944"/>
    </location>
</feature>
<protein>
    <submittedName>
        <fullName evidence="2">Uncharacterized protein</fullName>
    </submittedName>
</protein>
<sequence>MDTLGSLAVLGQIFNSRSDNDNKNNKKINTNNKKHKKINNIYNNNITNDVYSSISNKARQRTKDSMNPSKTGIIPKGYNKLNPETQSADNVSVFSDDVSLNVCSNDNNSVMSSGNINKPGFFLDKCEKFIDNRKYEQQFVKKVKNDDNYLSQFELGKFDNCGNPSSSNAVENGNGLNTSVSRMERERELAIKGGYSNFDEDNDMTYGIVEPQNFVHSNMMPNFKQKGVGNKLRTEHANGVFQQKMELFSGSTNDNRPDWKHKEEQAPLFNPATAISNIWGTPVMTDYMEGRYLPSKERRNELPFQQIKVGPGIGLNINQNSMTVKGAGDTYRVLPKTVDELRTADKPKLTYEGRVVSGQQGEHGQILGRMVQNRQYVKFKENKKSDLQKSFQSQLQAPTIIGEVDPTVLGGVNRGLKETVYIGGAKHDVDKVTPNELREKYKTPSKQSFLQSAPTNIQLVDGLRAQSNYNTYIPNATQREQKEKYIGNVNNNETNKTYAFDIIGQIPDANMRTEHAATDRTGNAMTGNYNQSQYYNPNDVADANMRNVHTATDRTGNAVTGNYNQSQYYNPNDVADANMRNVHTVTDRTGNAVTGNYNQSQYYNPNDVTNANMRNVHIATDRTGNAVTGNYNQSQYYNPNDVADANMRNVHIATDRTGNAVTGNYNQSQYYNPNDVADANMRNVHTATDRTGNAVTGNYNQSQYYNPNDVTDANMRNVHTATDRTGNAVTGNYNQSQYYNPNDVTDANMRNVHTATDRTGNAVTGNYNQSQYYNPNDVTDANMRNVHTATDRTGNAVTGNYNQSQYYNPNDVTDANMRNVHTTTDRTGNAVTGNYNQSQYFNPNDVTDANMRNVHTATDRTGNAVTGNYNQGQYYDPNDTAKNTMRNIHEKADRIGKAMVGEKSKGKAIDFNDIPDTTMREIHSKTDRKGNAVTGEKSKGKAIDFNDIPDTTMREIHSKTDRKGNAITGDKLKHTIINYNDIPDATQREITGATDHVNPADHVDVRGPMNRRDVYNSTVNTTKEKLSKGRMPTLISGDKGYTDEFTQHRFKSVTQSDRIYQANVQIPINDKLSFIVRNDKNPTFYVNNRLDDIYSVNLHKNPYVNNIVHKSFIDYGDKN</sequence>
<gene>
    <name evidence="2" type="ORF">BMW23_0489</name>
</gene>
<accession>A0A2H4UUL8</accession>